<feature type="region of interest" description="Disordered" evidence="1">
    <location>
        <begin position="213"/>
        <end position="250"/>
    </location>
</feature>
<dbReference type="OrthoDB" id="5803771at2759"/>
<dbReference type="GeneID" id="116221899"/>
<dbReference type="KEGG" id="char:116221899"/>
<feature type="domain" description="MADF" evidence="2">
    <location>
        <begin position="7"/>
        <end position="90"/>
    </location>
</feature>
<dbReference type="RefSeq" id="XP_031429911.1">
    <property type="nucleotide sequence ID" value="XM_031574051.2"/>
</dbReference>
<dbReference type="PANTHER" id="PTHR12243">
    <property type="entry name" value="MADF DOMAIN TRANSCRIPTION FACTOR"/>
    <property type="match status" value="1"/>
</dbReference>
<dbReference type="InterPro" id="IPR039353">
    <property type="entry name" value="TF_Adf1"/>
</dbReference>
<dbReference type="PANTHER" id="PTHR12243:SF60">
    <property type="entry name" value="SI:CH211-15D5.12-RELATED"/>
    <property type="match status" value="1"/>
</dbReference>
<feature type="compositionally biased region" description="Polar residues" evidence="1">
    <location>
        <begin position="366"/>
        <end position="388"/>
    </location>
</feature>
<feature type="compositionally biased region" description="Basic residues" evidence="1">
    <location>
        <begin position="451"/>
        <end position="472"/>
    </location>
</feature>
<feature type="compositionally biased region" description="Low complexity" evidence="1">
    <location>
        <begin position="389"/>
        <end position="409"/>
    </location>
</feature>
<dbReference type="AlphaFoldDB" id="A0A6P8G2B9"/>
<feature type="compositionally biased region" description="Low complexity" evidence="1">
    <location>
        <begin position="421"/>
        <end position="442"/>
    </location>
</feature>
<dbReference type="Pfam" id="PF10545">
    <property type="entry name" value="MADF_DNA_bdg"/>
    <property type="match status" value="3"/>
</dbReference>
<evidence type="ECO:0000259" key="2">
    <source>
        <dbReference type="PROSITE" id="PS51029"/>
    </source>
</evidence>
<feature type="region of interest" description="Disordered" evidence="1">
    <location>
        <begin position="346"/>
        <end position="577"/>
    </location>
</feature>
<feature type="compositionally biased region" description="Basic and acidic residues" evidence="1">
    <location>
        <begin position="477"/>
        <end position="577"/>
    </location>
</feature>
<keyword evidence="3" id="KW-1185">Reference proteome</keyword>
<dbReference type="PROSITE" id="PS51029">
    <property type="entry name" value="MADF"/>
    <property type="match status" value="3"/>
</dbReference>
<feature type="domain" description="MADF" evidence="2">
    <location>
        <begin position="128"/>
        <end position="211"/>
    </location>
</feature>
<evidence type="ECO:0000313" key="3">
    <source>
        <dbReference type="Proteomes" id="UP000515152"/>
    </source>
</evidence>
<organism evidence="3 4">
    <name type="scientific">Clupea harengus</name>
    <name type="common">Atlantic herring</name>
    <dbReference type="NCBI Taxonomy" id="7950"/>
    <lineage>
        <taxon>Eukaryota</taxon>
        <taxon>Metazoa</taxon>
        <taxon>Chordata</taxon>
        <taxon>Craniata</taxon>
        <taxon>Vertebrata</taxon>
        <taxon>Euteleostomi</taxon>
        <taxon>Actinopterygii</taxon>
        <taxon>Neopterygii</taxon>
        <taxon>Teleostei</taxon>
        <taxon>Clupei</taxon>
        <taxon>Clupeiformes</taxon>
        <taxon>Clupeoidei</taxon>
        <taxon>Clupeidae</taxon>
        <taxon>Clupea</taxon>
    </lineage>
</organism>
<accession>A0A6P8G2B9</accession>
<gene>
    <name evidence="4" type="primary">LOC116221899</name>
</gene>
<protein>
    <submittedName>
        <fullName evidence="4">Uncharacterized protein LOC116221899 isoform X1</fullName>
    </submittedName>
</protein>
<evidence type="ECO:0000313" key="4">
    <source>
        <dbReference type="RefSeq" id="XP_031429911.1"/>
    </source>
</evidence>
<dbReference type="SMART" id="SM00595">
    <property type="entry name" value="MADF"/>
    <property type="match status" value="3"/>
</dbReference>
<sequence length="652" mass="74703">MNQIEERLAEEVRKHEHLYNPYRTDKDPQTAYNSWKVISASVGLEVLDCSTLWRKMRDRFVRQNKAMTGSGDSKATAFYIFLSWLEPHIRHRETSSKYDKPSPCNVATKKGPSLSTSVSRLPSLSARRLAEEVRKHEHLYNPYRKDNDQQTAYNSWKMISASVGLEVLRCSTLWRQMRDRFVRENKAMTGSGDRKATAFYKFLSWLEPHIRHREPSSNYDKPSPCNVATKKGPSLSTPTPEAPPETFTSVSPLPSLSARRLAEEVRKHEHLYNPYRTDKDPQTAYNSWKMISASVGLEVLDCSTMWRKMRDRFVRQNKALRGSGDQKATAFYKFLSWLEPHIRHRETSSKYDKPSPCNVATKKGPSLSTPTPEASVQPSTPTPEASVQPSTPATPEASPETSTSSPEASVQPPTPTHEASPETSTSVSPLPSVPALSTPPAAMRLASPLSRRGRKKRQRAQRGKHDRQRWQRGQRGQYDRQRGQDDGQRRQDDRQMIRLDGQRRQDDGQRGQDDGQRRQDDRQMIRLDGQRRQDDGQRGQDDGQRRQDDRQMIRLDGQRRQDDGQMIRLDGRRLDGQKKKMGVRDEYSRFGELVAAMMSRVQEDKRAEAMNSVYSLLDRSNALWVQPVELKQCTLGTACWTEAMHSGYSLLD</sequence>
<dbReference type="GO" id="GO:0005634">
    <property type="term" value="C:nucleus"/>
    <property type="evidence" value="ECO:0007669"/>
    <property type="project" value="TreeGrafter"/>
</dbReference>
<name>A0A6P8G2B9_CLUHA</name>
<dbReference type="GO" id="GO:0006357">
    <property type="term" value="P:regulation of transcription by RNA polymerase II"/>
    <property type="evidence" value="ECO:0007669"/>
    <property type="project" value="TreeGrafter"/>
</dbReference>
<dbReference type="GO" id="GO:0005667">
    <property type="term" value="C:transcription regulator complex"/>
    <property type="evidence" value="ECO:0007669"/>
    <property type="project" value="TreeGrafter"/>
</dbReference>
<evidence type="ECO:0000256" key="1">
    <source>
        <dbReference type="SAM" id="MobiDB-lite"/>
    </source>
</evidence>
<dbReference type="Proteomes" id="UP000515152">
    <property type="component" value="Chromosome 9"/>
</dbReference>
<feature type="region of interest" description="Disordered" evidence="1">
    <location>
        <begin position="94"/>
        <end position="118"/>
    </location>
</feature>
<reference evidence="4" key="1">
    <citation type="submission" date="2025-08" db="UniProtKB">
        <authorList>
            <consortium name="RefSeq"/>
        </authorList>
    </citation>
    <scope>IDENTIFICATION</scope>
</reference>
<proteinExistence type="predicted"/>
<dbReference type="InterPro" id="IPR006578">
    <property type="entry name" value="MADF-dom"/>
</dbReference>
<feature type="domain" description="MADF" evidence="2">
    <location>
        <begin position="260"/>
        <end position="343"/>
    </location>
</feature>